<evidence type="ECO:0000256" key="1">
    <source>
        <dbReference type="SAM" id="Phobius"/>
    </source>
</evidence>
<accession>A0ABZ2YC13</accession>
<organism evidence="3 4">
    <name type="scientific">Thermatribacter velox</name>
    <dbReference type="NCBI Taxonomy" id="3039681"/>
    <lineage>
        <taxon>Bacteria</taxon>
        <taxon>Pseudomonadati</taxon>
        <taxon>Atribacterota</taxon>
        <taxon>Atribacteria</taxon>
        <taxon>Atribacterales</taxon>
        <taxon>Thermatribacteraceae</taxon>
        <taxon>Thermatribacter</taxon>
    </lineage>
</organism>
<feature type="domain" description="DUF1468" evidence="2">
    <location>
        <begin position="8"/>
        <end position="147"/>
    </location>
</feature>
<keyword evidence="1" id="KW-0472">Membrane</keyword>
<keyword evidence="1" id="KW-0812">Transmembrane</keyword>
<feature type="transmembrane region" description="Helical" evidence="1">
    <location>
        <begin position="124"/>
        <end position="146"/>
    </location>
</feature>
<dbReference type="EMBL" id="CP121689">
    <property type="protein sequence ID" value="WZL76545.1"/>
    <property type="molecule type" value="Genomic_DNA"/>
</dbReference>
<evidence type="ECO:0000259" key="2">
    <source>
        <dbReference type="Pfam" id="PF07331"/>
    </source>
</evidence>
<dbReference type="RefSeq" id="WP_369018709.1">
    <property type="nucleotide sequence ID" value="NZ_CP121689.1"/>
</dbReference>
<dbReference type="Pfam" id="PF07331">
    <property type="entry name" value="TctB"/>
    <property type="match status" value="1"/>
</dbReference>
<evidence type="ECO:0000313" key="4">
    <source>
        <dbReference type="Proteomes" id="UP001461341"/>
    </source>
</evidence>
<feature type="transmembrane region" description="Helical" evidence="1">
    <location>
        <begin position="33"/>
        <end position="55"/>
    </location>
</feature>
<sequence length="157" mass="17808">MWKADLGIGFSLLCVSVFLLIQAMELPRSHVGISPGLFPSIAFLGLIILNLALVFRSWRKKAEKKEVPASLGLNLRSLGKIALFAAFAWLYITLLRPLGFVYASSIFFWMIFILAGVEQWGKALLFSFLSSVLVYLIFYRIFMVVLPRPNWPIPHPF</sequence>
<gene>
    <name evidence="3" type="ORF">QBE54_02090</name>
</gene>
<feature type="transmembrane region" description="Helical" evidence="1">
    <location>
        <begin position="98"/>
        <end position="117"/>
    </location>
</feature>
<proteinExistence type="predicted"/>
<keyword evidence="1" id="KW-1133">Transmembrane helix</keyword>
<reference evidence="3 4" key="1">
    <citation type="submission" date="2023-03" db="EMBL/GenBank/DDBJ databases">
        <title>Novel Species.</title>
        <authorList>
            <person name="Ma S."/>
        </authorList>
    </citation>
    <scope>NUCLEOTIDE SEQUENCE [LARGE SCALE GENOMIC DNA]</scope>
    <source>
        <strain evidence="3 4">B11</strain>
    </source>
</reference>
<protein>
    <submittedName>
        <fullName evidence="3">Tripartite tricarboxylate transporter TctB family protein</fullName>
    </submittedName>
</protein>
<evidence type="ECO:0000313" key="3">
    <source>
        <dbReference type="EMBL" id="WZL76545.1"/>
    </source>
</evidence>
<name>A0ABZ2YC13_9BACT</name>
<dbReference type="Proteomes" id="UP001461341">
    <property type="component" value="Chromosome"/>
</dbReference>
<feature type="transmembrane region" description="Helical" evidence="1">
    <location>
        <begin position="75"/>
        <end position="92"/>
    </location>
</feature>
<dbReference type="InterPro" id="IPR009936">
    <property type="entry name" value="DUF1468"/>
</dbReference>
<keyword evidence="4" id="KW-1185">Reference proteome</keyword>